<feature type="transmembrane region" description="Helical" evidence="6">
    <location>
        <begin position="578"/>
        <end position="601"/>
    </location>
</feature>
<proteinExistence type="predicted"/>
<feature type="compositionally biased region" description="Basic and acidic residues" evidence="5">
    <location>
        <begin position="56"/>
        <end position="69"/>
    </location>
</feature>
<dbReference type="PANTHER" id="PTHR11662:SF399">
    <property type="entry name" value="FI19708P1-RELATED"/>
    <property type="match status" value="1"/>
</dbReference>
<feature type="compositionally biased region" description="Polar residues" evidence="5">
    <location>
        <begin position="42"/>
        <end position="52"/>
    </location>
</feature>
<feature type="transmembrane region" description="Helical" evidence="6">
    <location>
        <begin position="630"/>
        <end position="650"/>
    </location>
</feature>
<dbReference type="GO" id="GO:0022857">
    <property type="term" value="F:transmembrane transporter activity"/>
    <property type="evidence" value="ECO:0007669"/>
    <property type="project" value="InterPro"/>
</dbReference>
<reference evidence="8 9" key="1">
    <citation type="submission" date="2023-10" db="EMBL/GenBank/DDBJ databases">
        <title>Comparative genomics analysis reveals potential genetic determinants of host preference in Cryptosporidium xiaoi.</title>
        <authorList>
            <person name="Xiao L."/>
            <person name="Li J."/>
        </authorList>
    </citation>
    <scope>NUCLEOTIDE SEQUENCE [LARGE SCALE GENOMIC DNA]</scope>
    <source>
        <strain evidence="8 9">52996</strain>
    </source>
</reference>
<organism evidence="8 9">
    <name type="scientific">Cryptosporidium xiaoi</name>
    <dbReference type="NCBI Taxonomy" id="659607"/>
    <lineage>
        <taxon>Eukaryota</taxon>
        <taxon>Sar</taxon>
        <taxon>Alveolata</taxon>
        <taxon>Apicomplexa</taxon>
        <taxon>Conoidasida</taxon>
        <taxon>Coccidia</taxon>
        <taxon>Eucoccidiorida</taxon>
        <taxon>Eimeriorina</taxon>
        <taxon>Cryptosporidiidae</taxon>
        <taxon>Cryptosporidium</taxon>
    </lineage>
</organism>
<feature type="compositionally biased region" description="Low complexity" evidence="5">
    <location>
        <begin position="14"/>
        <end position="23"/>
    </location>
</feature>
<evidence type="ECO:0000313" key="8">
    <source>
        <dbReference type="EMBL" id="KAK6590595.1"/>
    </source>
</evidence>
<feature type="transmembrane region" description="Helical" evidence="6">
    <location>
        <begin position="486"/>
        <end position="507"/>
    </location>
</feature>
<feature type="transmembrane region" description="Helical" evidence="6">
    <location>
        <begin position="544"/>
        <end position="566"/>
    </location>
</feature>
<dbReference type="InterPro" id="IPR050382">
    <property type="entry name" value="MFS_Na/Anion_cotransporter"/>
</dbReference>
<evidence type="ECO:0000256" key="3">
    <source>
        <dbReference type="ARBA" id="ARBA00022989"/>
    </source>
</evidence>
<feature type="domain" description="Major facilitator superfamily (MFS) profile" evidence="7">
    <location>
        <begin position="181"/>
        <end position="654"/>
    </location>
</feature>
<protein>
    <recommendedName>
        <fullName evidence="7">Major facilitator superfamily (MFS) profile domain-containing protein</fullName>
    </recommendedName>
</protein>
<keyword evidence="4 6" id="KW-0472">Membrane</keyword>
<feature type="transmembrane region" description="Helical" evidence="6">
    <location>
        <begin position="219"/>
        <end position="239"/>
    </location>
</feature>
<dbReference type="AlphaFoldDB" id="A0AAV9Y0Q1"/>
<keyword evidence="3 6" id="KW-1133">Transmembrane helix</keyword>
<accession>A0AAV9Y0Q1</accession>
<comment type="subcellular location">
    <subcellularLocation>
        <location evidence="1">Membrane</location>
        <topology evidence="1">Multi-pass membrane protein</topology>
    </subcellularLocation>
</comment>
<feature type="transmembrane region" description="Helical" evidence="6">
    <location>
        <begin position="175"/>
        <end position="198"/>
    </location>
</feature>
<gene>
    <name evidence="8" type="ORF">RS030_142185</name>
</gene>
<feature type="transmembrane region" description="Helical" evidence="6">
    <location>
        <begin position="254"/>
        <end position="284"/>
    </location>
</feature>
<feature type="transmembrane region" description="Helical" evidence="6">
    <location>
        <begin position="339"/>
        <end position="358"/>
    </location>
</feature>
<dbReference type="PANTHER" id="PTHR11662">
    <property type="entry name" value="SOLUTE CARRIER FAMILY 17"/>
    <property type="match status" value="1"/>
</dbReference>
<dbReference type="InterPro" id="IPR020846">
    <property type="entry name" value="MFS_dom"/>
</dbReference>
<dbReference type="EMBL" id="JAWDEY010000005">
    <property type="protein sequence ID" value="KAK6590595.1"/>
    <property type="molecule type" value="Genomic_DNA"/>
</dbReference>
<dbReference type="InterPro" id="IPR011701">
    <property type="entry name" value="MFS"/>
</dbReference>
<evidence type="ECO:0000256" key="1">
    <source>
        <dbReference type="ARBA" id="ARBA00004141"/>
    </source>
</evidence>
<feature type="transmembrane region" description="Helical" evidence="6">
    <location>
        <begin position="519"/>
        <end position="538"/>
    </location>
</feature>
<feature type="region of interest" description="Disordered" evidence="5">
    <location>
        <begin position="40"/>
        <end position="75"/>
    </location>
</feature>
<name>A0AAV9Y0Q1_9CRYT</name>
<evidence type="ECO:0000313" key="9">
    <source>
        <dbReference type="Proteomes" id="UP001311799"/>
    </source>
</evidence>
<dbReference type="SUPFAM" id="SSF103473">
    <property type="entry name" value="MFS general substrate transporter"/>
    <property type="match status" value="1"/>
</dbReference>
<keyword evidence="2 6" id="KW-0812">Transmembrane</keyword>
<comment type="caution">
    <text evidence="8">The sequence shown here is derived from an EMBL/GenBank/DDBJ whole genome shotgun (WGS) entry which is preliminary data.</text>
</comment>
<dbReference type="PROSITE" id="PS50850">
    <property type="entry name" value="MFS"/>
    <property type="match status" value="1"/>
</dbReference>
<evidence type="ECO:0000256" key="6">
    <source>
        <dbReference type="SAM" id="Phobius"/>
    </source>
</evidence>
<sequence length="667" mass="75357">MKTPSFDFLEENPTASTECSSSEFTSEINMIKKEYLYEDTESGSLSGDSRTNIGVKKQDSKDQKNENTTEYRNSGDIGRTRKLCKKLFQVYLEKRGKMGKSIGTEYEMDDFSLNENMNNCANLMEKEKKLRDNEKVIREGDDSDNDLGIEYRENNSRILKLMEVLGYKYKESDSIVFYSSLILMLMFSIFICYADRIVMPSCIKSIGEEFRFDKSEQGVILGIFYGGYIWTQIIGGYISDTTKLGGKGVLFSGVFFWSLCMILTSALSYLGIIGFIICRVALGIGEGVSFPAVNSIIGRNIPQKYLATVFSIIIASSYMGGGFSAFITPPMIQRMGWRGPFYVLGLVGIVWSLIWLFLDVKGQKWSKAPRIIENNKDKDEDLVVRESVTDVELCKACNTSINEDDVNKTDQSCNNIEFKLSTVKNSKISFKGIQKLLLNKNIFAIIVSQYCHGWTQYGFVTWMPIYYTDIHKIETGSLGFYTTPPWVLQSISIILFGYLSDISKYYYKPITVRKLFQSLSMFVGAACQLGLIALNRFGSSSPHYTLLVVCLMFIFNAMSCGGVTVYQFDIAPEIPAVVYAIGNTFGTIAGLFSISLTGLILNKSEYDIKQDIENTLKKVTQFSIIKKWEIVLLIYAIHNIIGGLIFIFLGDDKYISFESKQNKQIKD</sequence>
<evidence type="ECO:0000256" key="2">
    <source>
        <dbReference type="ARBA" id="ARBA00022692"/>
    </source>
</evidence>
<dbReference type="Gene3D" id="1.20.1250.20">
    <property type="entry name" value="MFS general substrate transporter like domains"/>
    <property type="match status" value="2"/>
</dbReference>
<dbReference type="Pfam" id="PF07690">
    <property type="entry name" value="MFS_1"/>
    <property type="match status" value="1"/>
</dbReference>
<dbReference type="Proteomes" id="UP001311799">
    <property type="component" value="Unassembled WGS sequence"/>
</dbReference>
<evidence type="ECO:0000256" key="5">
    <source>
        <dbReference type="SAM" id="MobiDB-lite"/>
    </source>
</evidence>
<feature type="transmembrane region" description="Helical" evidence="6">
    <location>
        <begin position="442"/>
        <end position="466"/>
    </location>
</feature>
<feature type="region of interest" description="Disordered" evidence="5">
    <location>
        <begin position="1"/>
        <end position="23"/>
    </location>
</feature>
<dbReference type="InterPro" id="IPR036259">
    <property type="entry name" value="MFS_trans_sf"/>
</dbReference>
<evidence type="ECO:0000259" key="7">
    <source>
        <dbReference type="PROSITE" id="PS50850"/>
    </source>
</evidence>
<feature type="transmembrane region" description="Helical" evidence="6">
    <location>
        <begin position="305"/>
        <end position="327"/>
    </location>
</feature>
<evidence type="ECO:0000256" key="4">
    <source>
        <dbReference type="ARBA" id="ARBA00023136"/>
    </source>
</evidence>
<dbReference type="GO" id="GO:0016020">
    <property type="term" value="C:membrane"/>
    <property type="evidence" value="ECO:0007669"/>
    <property type="project" value="UniProtKB-SubCell"/>
</dbReference>
<keyword evidence="9" id="KW-1185">Reference proteome</keyword>